<dbReference type="Proteomes" id="UP000184356">
    <property type="component" value="Unassembled WGS sequence"/>
</dbReference>
<accession>A0A1L9U161</accession>
<evidence type="ECO:0000313" key="14">
    <source>
        <dbReference type="EMBL" id="OJJ65273.1"/>
    </source>
</evidence>
<dbReference type="EMBL" id="KV878582">
    <property type="protein sequence ID" value="OJJ65273.1"/>
    <property type="molecule type" value="Genomic_DNA"/>
</dbReference>
<keyword evidence="6 12" id="KW-0732">Signal</keyword>
<dbReference type="InterPro" id="IPR000070">
    <property type="entry name" value="Pectinesterase_cat"/>
</dbReference>
<protein>
    <recommendedName>
        <fullName evidence="4 12">Pectinesterase</fullName>
        <ecNumber evidence="4 12">3.1.1.11</ecNumber>
    </recommendedName>
</protein>
<evidence type="ECO:0000256" key="11">
    <source>
        <dbReference type="PROSITE-ProRule" id="PRU10040"/>
    </source>
</evidence>
<evidence type="ECO:0000256" key="7">
    <source>
        <dbReference type="ARBA" id="ARBA00022801"/>
    </source>
</evidence>
<dbReference type="STRING" id="1036612.A0A1L9U161"/>
<keyword evidence="8 12" id="KW-0063">Aspartyl esterase</keyword>
<gene>
    <name evidence="14" type="ORF">ASPSYDRAFT_141352</name>
</gene>
<dbReference type="PROSITE" id="PS00503">
    <property type="entry name" value="PECTINESTERASE_2"/>
    <property type="match status" value="1"/>
</dbReference>
<feature type="signal peptide" evidence="12">
    <location>
        <begin position="1"/>
        <end position="18"/>
    </location>
</feature>
<dbReference type="VEuPathDB" id="FungiDB:ASPSYDRAFT_141352"/>
<dbReference type="InterPro" id="IPR033131">
    <property type="entry name" value="Pectinesterase_Asp_AS"/>
</dbReference>
<sequence>MTFLHYLSILGIATAALSAPHTRPKRVSRADIPSDCLTVGRSGTYSTIADAIAALGSSTSEACISIAAGTYEEQLAFEYGGPLTLYGETTDSSSYDGNTVTITHTMTSTEAGNLVASATVNVAMDDFAMYNINVVNGYGAGTQAVALAATGERQGYYGCQFIGYQDTLYAREGIQYYSNSYIEGATDYIFGDASSWYESCDIVSSGKGYITAMSRETDDDPSWYCFNNCDISGKSGTDLSEQVYLGRPWRVLARVIYQNSQLSDIIHPEGWTTMAEGATPLYYEIGNTGDGADTSEREYTTEIEAAVDRETVLGSGWEDWVDGDY</sequence>
<comment type="similarity">
    <text evidence="3">Belongs to the pectinesterase family.</text>
</comment>
<evidence type="ECO:0000256" key="6">
    <source>
        <dbReference type="ARBA" id="ARBA00022729"/>
    </source>
</evidence>
<comment type="pathway">
    <text evidence="2 12">Glycan metabolism; pectin degradation; 2-dehydro-3-deoxy-D-gluconate from pectin: step 1/5.</text>
</comment>
<evidence type="ECO:0000259" key="13">
    <source>
        <dbReference type="Pfam" id="PF01095"/>
    </source>
</evidence>
<evidence type="ECO:0000256" key="4">
    <source>
        <dbReference type="ARBA" id="ARBA00013229"/>
    </source>
</evidence>
<comment type="subcellular location">
    <subcellularLocation>
        <location evidence="1 12">Secreted</location>
    </subcellularLocation>
</comment>
<proteinExistence type="inferred from homology"/>
<dbReference type="GO" id="GO:0030599">
    <property type="term" value="F:pectinesterase activity"/>
    <property type="evidence" value="ECO:0007669"/>
    <property type="project" value="UniProtKB-UniRule"/>
</dbReference>
<dbReference type="InterPro" id="IPR012334">
    <property type="entry name" value="Pectin_lyas_fold"/>
</dbReference>
<dbReference type="UniPathway" id="UPA00545">
    <property type="reaction ID" value="UER00823"/>
</dbReference>
<dbReference type="EC" id="3.1.1.11" evidence="4 12"/>
<evidence type="ECO:0000256" key="8">
    <source>
        <dbReference type="ARBA" id="ARBA00023085"/>
    </source>
</evidence>
<evidence type="ECO:0000256" key="1">
    <source>
        <dbReference type="ARBA" id="ARBA00004613"/>
    </source>
</evidence>
<keyword evidence="7 12" id="KW-0378">Hydrolase</keyword>
<dbReference type="InterPro" id="IPR011050">
    <property type="entry name" value="Pectin_lyase_fold/virulence"/>
</dbReference>
<dbReference type="RefSeq" id="XP_040709079.1">
    <property type="nucleotide sequence ID" value="XM_040841136.1"/>
</dbReference>
<comment type="function">
    <text evidence="12">Involved in maceration and soft-rotting of plant tissue.</text>
</comment>
<dbReference type="SUPFAM" id="SSF51126">
    <property type="entry name" value="Pectin lyase-like"/>
    <property type="match status" value="1"/>
</dbReference>
<keyword evidence="9 12" id="KW-0961">Cell wall biogenesis/degradation</keyword>
<dbReference type="GO" id="GO:0005576">
    <property type="term" value="C:extracellular region"/>
    <property type="evidence" value="ECO:0007669"/>
    <property type="project" value="UniProtKB-SubCell"/>
</dbReference>
<dbReference type="GO" id="GO:0045490">
    <property type="term" value="P:pectin catabolic process"/>
    <property type="evidence" value="ECO:0007669"/>
    <property type="project" value="UniProtKB-UniRule"/>
</dbReference>
<dbReference type="FunFam" id="2.160.20.10:FF:000014">
    <property type="entry name" value="Pectinesterase"/>
    <property type="match status" value="1"/>
</dbReference>
<comment type="catalytic activity">
    <reaction evidence="10 12">
        <text>[(1-&gt;4)-alpha-D-galacturonosyl methyl ester](n) + n H2O = [(1-&gt;4)-alpha-D-galacturonosyl](n) + n methanol + n H(+)</text>
        <dbReference type="Rhea" id="RHEA:22380"/>
        <dbReference type="Rhea" id="RHEA-COMP:14570"/>
        <dbReference type="Rhea" id="RHEA-COMP:14573"/>
        <dbReference type="ChEBI" id="CHEBI:15377"/>
        <dbReference type="ChEBI" id="CHEBI:15378"/>
        <dbReference type="ChEBI" id="CHEBI:17790"/>
        <dbReference type="ChEBI" id="CHEBI:140522"/>
        <dbReference type="ChEBI" id="CHEBI:140523"/>
        <dbReference type="EC" id="3.1.1.11"/>
    </reaction>
</comment>
<keyword evidence="15" id="KW-1185">Reference proteome</keyword>
<dbReference type="GO" id="GO:0042545">
    <property type="term" value="P:cell wall modification"/>
    <property type="evidence" value="ECO:0007669"/>
    <property type="project" value="UniProtKB-UniRule"/>
</dbReference>
<feature type="active site" evidence="11">
    <location>
        <position position="187"/>
    </location>
</feature>
<dbReference type="OrthoDB" id="2019149at2759"/>
<dbReference type="Pfam" id="PF01095">
    <property type="entry name" value="Pectinesterase"/>
    <property type="match status" value="1"/>
</dbReference>
<dbReference type="Gene3D" id="2.160.20.10">
    <property type="entry name" value="Single-stranded right-handed beta-helix, Pectin lyase-like"/>
    <property type="match status" value="1"/>
</dbReference>
<feature type="domain" description="Pectinesterase catalytic" evidence="13">
    <location>
        <begin position="41"/>
        <end position="305"/>
    </location>
</feature>
<keyword evidence="5 12" id="KW-0964">Secreted</keyword>
<evidence type="ECO:0000256" key="5">
    <source>
        <dbReference type="ARBA" id="ARBA00022525"/>
    </source>
</evidence>
<dbReference type="PANTHER" id="PTHR31321">
    <property type="entry name" value="ACYL-COA THIOESTER HYDROLASE YBHC-RELATED"/>
    <property type="match status" value="1"/>
</dbReference>
<dbReference type="GeneID" id="63757209"/>
<evidence type="ECO:0000256" key="3">
    <source>
        <dbReference type="ARBA" id="ARBA00008891"/>
    </source>
</evidence>
<evidence type="ECO:0000313" key="15">
    <source>
        <dbReference type="Proteomes" id="UP000184356"/>
    </source>
</evidence>
<evidence type="ECO:0000256" key="10">
    <source>
        <dbReference type="ARBA" id="ARBA00047928"/>
    </source>
</evidence>
<reference evidence="15" key="1">
    <citation type="journal article" date="2017" name="Genome Biol.">
        <title>Comparative genomics reveals high biological diversity and specific adaptations in the industrially and medically important fungal genus Aspergillus.</title>
        <authorList>
            <person name="de Vries R.P."/>
            <person name="Riley R."/>
            <person name="Wiebenga A."/>
            <person name="Aguilar-Osorio G."/>
            <person name="Amillis S."/>
            <person name="Uchima C.A."/>
            <person name="Anderluh G."/>
            <person name="Asadollahi M."/>
            <person name="Askin M."/>
            <person name="Barry K."/>
            <person name="Battaglia E."/>
            <person name="Bayram O."/>
            <person name="Benocci T."/>
            <person name="Braus-Stromeyer S.A."/>
            <person name="Caldana C."/>
            <person name="Canovas D."/>
            <person name="Cerqueira G.C."/>
            <person name="Chen F."/>
            <person name="Chen W."/>
            <person name="Choi C."/>
            <person name="Clum A."/>
            <person name="Dos Santos R.A."/>
            <person name="Damasio A.R."/>
            <person name="Diallinas G."/>
            <person name="Emri T."/>
            <person name="Fekete E."/>
            <person name="Flipphi M."/>
            <person name="Freyberg S."/>
            <person name="Gallo A."/>
            <person name="Gournas C."/>
            <person name="Habgood R."/>
            <person name="Hainaut M."/>
            <person name="Harispe M.L."/>
            <person name="Henrissat B."/>
            <person name="Hilden K.S."/>
            <person name="Hope R."/>
            <person name="Hossain A."/>
            <person name="Karabika E."/>
            <person name="Karaffa L."/>
            <person name="Karanyi Z."/>
            <person name="Krasevec N."/>
            <person name="Kuo A."/>
            <person name="Kusch H."/>
            <person name="LaButti K."/>
            <person name="Lagendijk E.L."/>
            <person name="Lapidus A."/>
            <person name="Levasseur A."/>
            <person name="Lindquist E."/>
            <person name="Lipzen A."/>
            <person name="Logrieco A.F."/>
            <person name="MacCabe A."/>
            <person name="Maekelae M.R."/>
            <person name="Malavazi I."/>
            <person name="Melin P."/>
            <person name="Meyer V."/>
            <person name="Mielnichuk N."/>
            <person name="Miskei M."/>
            <person name="Molnar A.P."/>
            <person name="Mule G."/>
            <person name="Ngan C.Y."/>
            <person name="Orejas M."/>
            <person name="Orosz E."/>
            <person name="Ouedraogo J.P."/>
            <person name="Overkamp K.M."/>
            <person name="Park H.-S."/>
            <person name="Perrone G."/>
            <person name="Piumi F."/>
            <person name="Punt P.J."/>
            <person name="Ram A.F."/>
            <person name="Ramon A."/>
            <person name="Rauscher S."/>
            <person name="Record E."/>
            <person name="Riano-Pachon D.M."/>
            <person name="Robert V."/>
            <person name="Roehrig J."/>
            <person name="Ruller R."/>
            <person name="Salamov A."/>
            <person name="Salih N.S."/>
            <person name="Samson R.A."/>
            <person name="Sandor E."/>
            <person name="Sanguinetti M."/>
            <person name="Schuetze T."/>
            <person name="Sepcic K."/>
            <person name="Shelest E."/>
            <person name="Sherlock G."/>
            <person name="Sophianopoulou V."/>
            <person name="Squina F.M."/>
            <person name="Sun H."/>
            <person name="Susca A."/>
            <person name="Todd R.B."/>
            <person name="Tsang A."/>
            <person name="Unkles S.E."/>
            <person name="van de Wiele N."/>
            <person name="van Rossen-Uffink D."/>
            <person name="Oliveira J.V."/>
            <person name="Vesth T.C."/>
            <person name="Visser J."/>
            <person name="Yu J.-H."/>
            <person name="Zhou M."/>
            <person name="Andersen M.R."/>
            <person name="Archer D.B."/>
            <person name="Baker S.E."/>
            <person name="Benoit I."/>
            <person name="Brakhage A.A."/>
            <person name="Braus G.H."/>
            <person name="Fischer R."/>
            <person name="Frisvad J.C."/>
            <person name="Goldman G.H."/>
            <person name="Houbraken J."/>
            <person name="Oakley B."/>
            <person name="Pocsi I."/>
            <person name="Scazzocchio C."/>
            <person name="Seiboth B."/>
            <person name="vanKuyk P.A."/>
            <person name="Wortman J."/>
            <person name="Dyer P.S."/>
            <person name="Grigoriev I.V."/>
        </authorList>
    </citation>
    <scope>NUCLEOTIDE SEQUENCE [LARGE SCALE GENOMIC DNA]</scope>
    <source>
        <strain evidence="15">CBS 593.65</strain>
    </source>
</reference>
<evidence type="ECO:0000256" key="9">
    <source>
        <dbReference type="ARBA" id="ARBA00023316"/>
    </source>
</evidence>
<organism evidence="14 15">
    <name type="scientific">Aspergillus sydowii CBS 593.65</name>
    <dbReference type="NCBI Taxonomy" id="1036612"/>
    <lineage>
        <taxon>Eukaryota</taxon>
        <taxon>Fungi</taxon>
        <taxon>Dikarya</taxon>
        <taxon>Ascomycota</taxon>
        <taxon>Pezizomycotina</taxon>
        <taxon>Eurotiomycetes</taxon>
        <taxon>Eurotiomycetidae</taxon>
        <taxon>Eurotiales</taxon>
        <taxon>Aspergillaceae</taxon>
        <taxon>Aspergillus</taxon>
        <taxon>Aspergillus subgen. Nidulantes</taxon>
    </lineage>
</organism>
<evidence type="ECO:0000256" key="2">
    <source>
        <dbReference type="ARBA" id="ARBA00005184"/>
    </source>
</evidence>
<dbReference type="AlphaFoldDB" id="A0A1L9U161"/>
<evidence type="ECO:0000256" key="12">
    <source>
        <dbReference type="RuleBase" id="RU000589"/>
    </source>
</evidence>
<name>A0A1L9U161_9EURO</name>
<dbReference type="PANTHER" id="PTHR31321:SF57">
    <property type="entry name" value="PECTINESTERASE 53-RELATED"/>
    <property type="match status" value="1"/>
</dbReference>
<feature type="chain" id="PRO_5011818216" description="Pectinesterase" evidence="12">
    <location>
        <begin position="19"/>
        <end position="325"/>
    </location>
</feature>